<feature type="compositionally biased region" description="Polar residues" evidence="1">
    <location>
        <begin position="273"/>
        <end position="285"/>
    </location>
</feature>
<accession>A0AAP0K1Y6</accession>
<keyword evidence="3" id="KW-1185">Reference proteome</keyword>
<proteinExistence type="predicted"/>
<protein>
    <recommendedName>
        <fullName evidence="4">DUF4283 domain-containing protein</fullName>
    </recommendedName>
</protein>
<evidence type="ECO:0000313" key="2">
    <source>
        <dbReference type="EMBL" id="KAK9144346.1"/>
    </source>
</evidence>
<dbReference type="AlphaFoldDB" id="A0AAP0K1Y6"/>
<organism evidence="2 3">
    <name type="scientific">Stephania japonica</name>
    <dbReference type="NCBI Taxonomy" id="461633"/>
    <lineage>
        <taxon>Eukaryota</taxon>
        <taxon>Viridiplantae</taxon>
        <taxon>Streptophyta</taxon>
        <taxon>Embryophyta</taxon>
        <taxon>Tracheophyta</taxon>
        <taxon>Spermatophyta</taxon>
        <taxon>Magnoliopsida</taxon>
        <taxon>Ranunculales</taxon>
        <taxon>Menispermaceae</taxon>
        <taxon>Menispermoideae</taxon>
        <taxon>Cissampelideae</taxon>
        <taxon>Stephania</taxon>
    </lineage>
</organism>
<feature type="compositionally biased region" description="Basic and acidic residues" evidence="1">
    <location>
        <begin position="247"/>
        <end position="267"/>
    </location>
</feature>
<feature type="compositionally biased region" description="Polar residues" evidence="1">
    <location>
        <begin position="214"/>
        <end position="236"/>
    </location>
</feature>
<gene>
    <name evidence="2" type="ORF">Sjap_004249</name>
</gene>
<dbReference type="EMBL" id="JBBNAE010000002">
    <property type="protein sequence ID" value="KAK9144346.1"/>
    <property type="molecule type" value="Genomic_DNA"/>
</dbReference>
<feature type="region of interest" description="Disordered" evidence="1">
    <location>
        <begin position="214"/>
        <end position="316"/>
    </location>
</feature>
<evidence type="ECO:0000256" key="1">
    <source>
        <dbReference type="SAM" id="MobiDB-lite"/>
    </source>
</evidence>
<name>A0AAP0K1Y6_9MAGN</name>
<sequence length="316" mass="35940">MKDICLYYGSNLSENKKEPPSDWDRALICTRSTLIISWSTINDNMNNHIKSTTLLIVFADDKAMVLCSDSQERKMLLKACKNSARVQRFQLENRSQEAHWRSPKFHCIEGWLKVDVLPYNMRDDMYINFIGSHYGGLFESHLGIEKDGRHQIFIRVQGEANQFCPRKLVLDPATSKLREGNSNSISNVEGLIVAPPRPPNTWYGLDLQSKSINLGQESPTSMSKASDTGPSTNSMKIITISRGSKWRGRDRVEHRLKEKGRNQKDFAEGTVVSLENSNDQPSKGSLSLDIDQLNGRENQEMRKNMQSDNEAEDFIP</sequence>
<evidence type="ECO:0008006" key="4">
    <source>
        <dbReference type="Google" id="ProtNLM"/>
    </source>
</evidence>
<reference evidence="2 3" key="1">
    <citation type="submission" date="2024-01" db="EMBL/GenBank/DDBJ databases">
        <title>Genome assemblies of Stephania.</title>
        <authorList>
            <person name="Yang L."/>
        </authorList>
    </citation>
    <scope>NUCLEOTIDE SEQUENCE [LARGE SCALE GENOMIC DNA]</scope>
    <source>
        <strain evidence="2">QJT</strain>
        <tissue evidence="2">Leaf</tissue>
    </source>
</reference>
<evidence type="ECO:0000313" key="3">
    <source>
        <dbReference type="Proteomes" id="UP001417504"/>
    </source>
</evidence>
<dbReference type="Proteomes" id="UP001417504">
    <property type="component" value="Unassembled WGS sequence"/>
</dbReference>
<comment type="caution">
    <text evidence="2">The sequence shown here is derived from an EMBL/GenBank/DDBJ whole genome shotgun (WGS) entry which is preliminary data.</text>
</comment>